<dbReference type="InterPro" id="IPR029000">
    <property type="entry name" value="Cyclophilin-like_dom_sf"/>
</dbReference>
<dbReference type="InterPro" id="IPR052708">
    <property type="entry name" value="PxpC"/>
</dbReference>
<dbReference type="PANTHER" id="PTHR43309:SF5">
    <property type="entry name" value="5-OXOPROLINASE SUBUNIT C"/>
    <property type="match status" value="1"/>
</dbReference>
<keyword evidence="6" id="KW-1185">Reference proteome</keyword>
<dbReference type="AlphaFoldDB" id="A0A511V102"/>
<dbReference type="SMART" id="SM00797">
    <property type="entry name" value="AHS2"/>
    <property type="match status" value="1"/>
</dbReference>
<dbReference type="EMBL" id="BJXX01000006">
    <property type="protein sequence ID" value="GEN32575.1"/>
    <property type="molecule type" value="Genomic_DNA"/>
</dbReference>
<comment type="caution">
    <text evidence="5">The sequence shown here is derived from an EMBL/GenBank/DDBJ whole genome shotgun (WGS) entry which is preliminary data.</text>
</comment>
<evidence type="ECO:0000256" key="2">
    <source>
        <dbReference type="ARBA" id="ARBA00022801"/>
    </source>
</evidence>
<dbReference type="Pfam" id="PF02626">
    <property type="entry name" value="CT_A_B"/>
    <property type="match status" value="1"/>
</dbReference>
<accession>A0A511V102</accession>
<evidence type="ECO:0000256" key="3">
    <source>
        <dbReference type="ARBA" id="ARBA00022840"/>
    </source>
</evidence>
<dbReference type="InterPro" id="IPR003778">
    <property type="entry name" value="CT_A_B"/>
</dbReference>
<keyword evidence="1" id="KW-0547">Nucleotide-binding</keyword>
<evidence type="ECO:0000313" key="5">
    <source>
        <dbReference type="EMBL" id="GEN32575.1"/>
    </source>
</evidence>
<dbReference type="Gene3D" id="2.40.100.10">
    <property type="entry name" value="Cyclophilin-like"/>
    <property type="match status" value="1"/>
</dbReference>
<evidence type="ECO:0000259" key="4">
    <source>
        <dbReference type="SMART" id="SM00797"/>
    </source>
</evidence>
<organism evidence="5 6">
    <name type="scientific">Aneurinibacillus danicus</name>
    <dbReference type="NCBI Taxonomy" id="267746"/>
    <lineage>
        <taxon>Bacteria</taxon>
        <taxon>Bacillati</taxon>
        <taxon>Bacillota</taxon>
        <taxon>Bacilli</taxon>
        <taxon>Bacillales</taxon>
        <taxon>Paenibacillaceae</taxon>
        <taxon>Aneurinibacillus group</taxon>
        <taxon>Aneurinibacillus</taxon>
    </lineage>
</organism>
<proteinExistence type="predicted"/>
<dbReference type="NCBIfam" id="TIGR00724">
    <property type="entry name" value="urea_amlyse_rel"/>
    <property type="match status" value="1"/>
</dbReference>
<dbReference type="RefSeq" id="WP_246147170.1">
    <property type="nucleotide sequence ID" value="NZ_BJXX01000006.1"/>
</dbReference>
<dbReference type="SUPFAM" id="SSF50891">
    <property type="entry name" value="Cyclophilin-like"/>
    <property type="match status" value="1"/>
</dbReference>
<dbReference type="Proteomes" id="UP000321157">
    <property type="component" value="Unassembled WGS sequence"/>
</dbReference>
<gene>
    <name evidence="5" type="ORF">ADA01nite_00350</name>
</gene>
<feature type="domain" description="Carboxyltransferase" evidence="4">
    <location>
        <begin position="37"/>
        <end position="319"/>
    </location>
</feature>
<dbReference type="PANTHER" id="PTHR43309">
    <property type="entry name" value="5-OXOPROLINASE SUBUNIT C"/>
    <property type="match status" value="1"/>
</dbReference>
<evidence type="ECO:0000313" key="6">
    <source>
        <dbReference type="Proteomes" id="UP000321157"/>
    </source>
</evidence>
<evidence type="ECO:0000256" key="1">
    <source>
        <dbReference type="ARBA" id="ARBA00022741"/>
    </source>
</evidence>
<name>A0A511V102_9BACL</name>
<sequence length="334" mass="36151">MGRTKTKRVGSGMEFAKVVKAGLLTTVQDLGRNSYQVFGVSACGAMDSLAMRFANILVGNDEGEAVLEATLIGPQLTFEGEGVIAITGGDLSPRINGRPVSMWKSLYVKEGDELSFGNCKYGCRAYIAFAGGIQVPKVMGSRSTFIRGNYGGMEGRALKNGDRIPIGASRFDFNRIFGRKLQSKDIPNYKTPCPIRIILGPHDTAFTQEALQTLVSSTYTISNNSDRMGYRLEGKPLQHINGADIISGFITVGSVQVPANGQPIVHMADCGTSGGYTIAGVVISIDIPHMAQKKPGDQIEFEVIEVEDAQELVRKQEQLFSDLRLANHLIPMKV</sequence>
<protein>
    <submittedName>
        <fullName evidence="5">Allophanate hydrolase</fullName>
    </submittedName>
</protein>
<keyword evidence="2 5" id="KW-0378">Hydrolase</keyword>
<reference evidence="5 6" key="1">
    <citation type="submission" date="2019-07" db="EMBL/GenBank/DDBJ databases">
        <title>Whole genome shotgun sequence of Aneurinibacillus danicus NBRC 102444.</title>
        <authorList>
            <person name="Hosoyama A."/>
            <person name="Uohara A."/>
            <person name="Ohji S."/>
            <person name="Ichikawa N."/>
        </authorList>
    </citation>
    <scope>NUCLEOTIDE SEQUENCE [LARGE SCALE GENOMIC DNA]</scope>
    <source>
        <strain evidence="5 6">NBRC 102444</strain>
    </source>
</reference>
<dbReference type="GO" id="GO:0016787">
    <property type="term" value="F:hydrolase activity"/>
    <property type="evidence" value="ECO:0007669"/>
    <property type="project" value="UniProtKB-KW"/>
</dbReference>
<dbReference type="GO" id="GO:0005524">
    <property type="term" value="F:ATP binding"/>
    <property type="evidence" value="ECO:0007669"/>
    <property type="project" value="UniProtKB-KW"/>
</dbReference>
<keyword evidence="3" id="KW-0067">ATP-binding</keyword>